<dbReference type="RefSeq" id="WP_145466862.1">
    <property type="nucleotide sequence ID" value="NZ_JANSKK010000002.1"/>
</dbReference>
<keyword evidence="6" id="KW-0406">Ion transport</keyword>
<evidence type="ECO:0000256" key="8">
    <source>
        <dbReference type="SAM" id="Phobius"/>
    </source>
</evidence>
<dbReference type="GO" id="GO:0005886">
    <property type="term" value="C:plasma membrane"/>
    <property type="evidence" value="ECO:0007669"/>
    <property type="project" value="UniProtKB-SubCell"/>
</dbReference>
<evidence type="ECO:0000256" key="1">
    <source>
        <dbReference type="ARBA" id="ARBA00004651"/>
    </source>
</evidence>
<evidence type="ECO:0000256" key="5">
    <source>
        <dbReference type="ARBA" id="ARBA00022989"/>
    </source>
</evidence>
<comment type="subcellular location">
    <subcellularLocation>
        <location evidence="1">Cell membrane</location>
        <topology evidence="1">Multi-pass membrane protein</topology>
    </subcellularLocation>
</comment>
<keyword evidence="2" id="KW-0813">Transport</keyword>
<evidence type="ECO:0000256" key="3">
    <source>
        <dbReference type="ARBA" id="ARBA00022475"/>
    </source>
</evidence>
<comment type="caution">
    <text evidence="9">The sequence shown here is derived from an EMBL/GenBank/DDBJ whole genome shotgun (WGS) entry which is preliminary data.</text>
</comment>
<gene>
    <name evidence="9" type="ORF">NW112_00350</name>
</gene>
<evidence type="ECO:0000256" key="2">
    <source>
        <dbReference type="ARBA" id="ARBA00022448"/>
    </source>
</evidence>
<keyword evidence="5 8" id="KW-1133">Transmembrane helix</keyword>
<evidence type="ECO:0000256" key="7">
    <source>
        <dbReference type="ARBA" id="ARBA00023136"/>
    </source>
</evidence>
<proteinExistence type="predicted"/>
<organism evidence="9 10">
    <name type="scientific">Staphylococcus pettenkoferi</name>
    <dbReference type="NCBI Taxonomy" id="170573"/>
    <lineage>
        <taxon>Bacteria</taxon>
        <taxon>Bacillati</taxon>
        <taxon>Bacillota</taxon>
        <taxon>Bacilli</taxon>
        <taxon>Bacillales</taxon>
        <taxon>Staphylococcaceae</taxon>
        <taxon>Staphylococcus</taxon>
    </lineage>
</organism>
<feature type="transmembrane region" description="Helical" evidence="8">
    <location>
        <begin position="17"/>
        <end position="37"/>
    </location>
</feature>
<accession>A0A9Q4D2U9</accession>
<dbReference type="GO" id="GO:0008324">
    <property type="term" value="F:monoatomic cation transmembrane transporter activity"/>
    <property type="evidence" value="ECO:0007669"/>
    <property type="project" value="InterPro"/>
</dbReference>
<evidence type="ECO:0000256" key="4">
    <source>
        <dbReference type="ARBA" id="ARBA00022692"/>
    </source>
</evidence>
<dbReference type="InterPro" id="IPR003445">
    <property type="entry name" value="Cat_transpt"/>
</dbReference>
<name>A0A9Q4D2U9_9STAP</name>
<feature type="transmembrane region" description="Helical" evidence="8">
    <location>
        <begin position="49"/>
        <end position="71"/>
    </location>
</feature>
<feature type="transmembrane region" description="Helical" evidence="8">
    <location>
        <begin position="192"/>
        <end position="213"/>
    </location>
</feature>
<feature type="transmembrane region" description="Helical" evidence="8">
    <location>
        <begin position="312"/>
        <end position="331"/>
    </location>
</feature>
<feature type="transmembrane region" description="Helical" evidence="8">
    <location>
        <begin position="132"/>
        <end position="152"/>
    </location>
</feature>
<reference evidence="9" key="1">
    <citation type="journal article" date="2022" name="Int. J. Mol. Sci.">
        <title>Phenotypic and genotypic virulence characterisation of Staphylococcus pettenkoferi strains isolated from human bloodstream and diabetic foot infections.</title>
        <authorList>
            <person name="Magnan C."/>
        </authorList>
    </citation>
    <scope>NUCLEOTIDE SEQUENCE</scope>
    <source>
        <strain evidence="9">NSP020P</strain>
    </source>
</reference>
<feature type="transmembrane region" description="Helical" evidence="8">
    <location>
        <begin position="234"/>
        <end position="253"/>
    </location>
</feature>
<dbReference type="AlphaFoldDB" id="A0A9Q4D2U9"/>
<keyword evidence="4 8" id="KW-0812">Transmembrane</keyword>
<evidence type="ECO:0000256" key="6">
    <source>
        <dbReference type="ARBA" id="ARBA00023065"/>
    </source>
</evidence>
<dbReference type="Pfam" id="PF02386">
    <property type="entry name" value="TrkH"/>
    <property type="match status" value="1"/>
</dbReference>
<dbReference type="EMBL" id="JANSKX010000001">
    <property type="protein sequence ID" value="MCY1593688.1"/>
    <property type="molecule type" value="Genomic_DNA"/>
</dbReference>
<keyword evidence="7 8" id="KW-0472">Membrane</keyword>
<feature type="transmembrane region" description="Helical" evidence="8">
    <location>
        <begin position="77"/>
        <end position="101"/>
    </location>
</feature>
<evidence type="ECO:0000313" key="9">
    <source>
        <dbReference type="EMBL" id="MCY1593688.1"/>
    </source>
</evidence>
<keyword evidence="3" id="KW-1003">Cell membrane</keyword>
<dbReference type="PANTHER" id="PTHR32024">
    <property type="entry name" value="TRK SYSTEM POTASSIUM UPTAKE PROTEIN TRKG-RELATED"/>
    <property type="match status" value="1"/>
</dbReference>
<dbReference type="GO" id="GO:0030001">
    <property type="term" value="P:metal ion transport"/>
    <property type="evidence" value="ECO:0007669"/>
    <property type="project" value="UniProtKB-ARBA"/>
</dbReference>
<sequence length="452" mass="50190">MSIFNQLLKKSSPQQGIVMYYLFAIVVAFLLLNLPFVHKPGVDVDPIDSLFVAVSGVSVTGLSPIDIASTYSTFGQIIIIIILNIGGIGVMAIGTLLWVVLGKHIGIRERQLIMLDNNKDNMSGTVKLIIEIVRTILIIELVGALLLTFYFYRDSHDLNYALMQGVFVSVSATTNGGLDITGKSLMPYANDYFVQTIVMFLIVLGSIGFPVLLETKAYIKNRIPNFRFSLFAKITTVTYFALFIFGFLIILLLEHNHLFKGMSWHKELFYAMFQSSTTRSAGLQTIDVSQFGQATNLIMGLLMFIGSSPSSVGGGIRTTTFAILLLFLLNFNNNNERTAIKVFNREIHGLDIQRSFAVFTMASVLTFIGVIIMLVVENGKMSFLQIFFEVMSAFGTCGLSLGITSNLDDVSKVVIMILMFIGRVGLITFIIMIGGRREPDKYQYPKERIQIG</sequence>
<dbReference type="Proteomes" id="UP001081438">
    <property type="component" value="Unassembled WGS sequence"/>
</dbReference>
<feature type="transmembrane region" description="Helical" evidence="8">
    <location>
        <begin position="413"/>
        <end position="435"/>
    </location>
</feature>
<evidence type="ECO:0000313" key="10">
    <source>
        <dbReference type="Proteomes" id="UP001081438"/>
    </source>
</evidence>
<feature type="transmembrane region" description="Helical" evidence="8">
    <location>
        <begin position="352"/>
        <end position="376"/>
    </location>
</feature>
<dbReference type="PANTHER" id="PTHR32024:SF4">
    <property type="entry name" value="KTR SYSTEM POTASSIUM UPTAKE PROTEIN D"/>
    <property type="match status" value="1"/>
</dbReference>
<protein>
    <submittedName>
        <fullName evidence="9">TrkH family potassium uptake protein</fullName>
    </submittedName>
</protein>